<dbReference type="RefSeq" id="XP_021732789.1">
    <property type="nucleotide sequence ID" value="XM_021877097.1"/>
</dbReference>
<dbReference type="EnsemblPlants" id="AUR62023924-RA">
    <property type="protein sequence ID" value="AUR62023924-RA:cds"/>
    <property type="gene ID" value="AUR62023924"/>
</dbReference>
<dbReference type="AlphaFoldDB" id="A0A803M651"/>
<gene>
    <name evidence="1" type="primary">LOC110699596</name>
</gene>
<dbReference type="PANTHER" id="PTHR31972:SF48">
    <property type="entry name" value="OS04G0407500 PROTEIN"/>
    <property type="match status" value="1"/>
</dbReference>
<dbReference type="PANTHER" id="PTHR31972">
    <property type="entry name" value="EXPRESSED PROTEIN"/>
    <property type="match status" value="1"/>
</dbReference>
<accession>A0A803M651</accession>
<evidence type="ECO:0000313" key="2">
    <source>
        <dbReference type="Proteomes" id="UP000596660"/>
    </source>
</evidence>
<protein>
    <submittedName>
        <fullName evidence="1">Uncharacterized protein</fullName>
    </submittedName>
</protein>
<dbReference type="GeneID" id="110699596"/>
<keyword evidence="2" id="KW-1185">Reference proteome</keyword>
<dbReference type="OMA" id="YANTACV"/>
<reference evidence="1" key="1">
    <citation type="journal article" date="2017" name="Nature">
        <title>The genome of Chenopodium quinoa.</title>
        <authorList>
            <person name="Jarvis D.E."/>
            <person name="Ho Y.S."/>
            <person name="Lightfoot D.J."/>
            <person name="Schmoeckel S.M."/>
            <person name="Li B."/>
            <person name="Borm T.J.A."/>
            <person name="Ohyanagi H."/>
            <person name="Mineta K."/>
            <person name="Michell C.T."/>
            <person name="Saber N."/>
            <person name="Kharbatia N.M."/>
            <person name="Rupper R.R."/>
            <person name="Sharp A.R."/>
            <person name="Dally N."/>
            <person name="Boughton B.A."/>
            <person name="Woo Y.H."/>
            <person name="Gao G."/>
            <person name="Schijlen E.G.W.M."/>
            <person name="Guo X."/>
            <person name="Momin A.A."/>
            <person name="Negrao S."/>
            <person name="Al-Babili S."/>
            <person name="Gehring C."/>
            <person name="Roessner U."/>
            <person name="Jung C."/>
            <person name="Murphy K."/>
            <person name="Arold S.T."/>
            <person name="Gojobori T."/>
            <person name="van der Linden C.G."/>
            <person name="van Loo E.N."/>
            <person name="Jellen E.N."/>
            <person name="Maughan P.J."/>
            <person name="Tester M."/>
        </authorList>
    </citation>
    <scope>NUCLEOTIDE SEQUENCE [LARGE SCALE GENOMIC DNA]</scope>
    <source>
        <strain evidence="1">cv. PI 614886</strain>
    </source>
</reference>
<dbReference type="Pfam" id="PF05910">
    <property type="entry name" value="DUF868"/>
    <property type="match status" value="1"/>
</dbReference>
<organism evidence="1 2">
    <name type="scientific">Chenopodium quinoa</name>
    <name type="common">Quinoa</name>
    <dbReference type="NCBI Taxonomy" id="63459"/>
    <lineage>
        <taxon>Eukaryota</taxon>
        <taxon>Viridiplantae</taxon>
        <taxon>Streptophyta</taxon>
        <taxon>Embryophyta</taxon>
        <taxon>Tracheophyta</taxon>
        <taxon>Spermatophyta</taxon>
        <taxon>Magnoliopsida</taxon>
        <taxon>eudicotyledons</taxon>
        <taxon>Gunneridae</taxon>
        <taxon>Pentapetalae</taxon>
        <taxon>Caryophyllales</taxon>
        <taxon>Chenopodiaceae</taxon>
        <taxon>Chenopodioideae</taxon>
        <taxon>Atripliceae</taxon>
        <taxon>Chenopodium</taxon>
    </lineage>
</organism>
<dbReference type="Gramene" id="AUR62023924-RA">
    <property type="protein sequence ID" value="AUR62023924-RA:cds"/>
    <property type="gene ID" value="AUR62023924"/>
</dbReference>
<reference evidence="1" key="2">
    <citation type="submission" date="2021-03" db="UniProtKB">
        <authorList>
            <consortium name="EnsemblPlants"/>
        </authorList>
    </citation>
    <scope>IDENTIFICATION</scope>
</reference>
<dbReference type="InterPro" id="IPR008586">
    <property type="entry name" value="DUF868_pln"/>
</dbReference>
<evidence type="ECO:0000313" key="1">
    <source>
        <dbReference type="EnsemblPlants" id="AUR62023924-RA:cds"/>
    </source>
</evidence>
<sequence>MRDMVTCFSEHAVRISETTCSSYINQDHQPCLLSNLNLTPSVPNAVIFLYKAVLLSEQTQFMITVTWCRNPLGQGGLSINFGDDPSSASFKLNTFSRLFRKKKGQKSFEVDSLKVDVYWDLSSATYHSGPEPVDGYYVAVVVNSELTLALGDLAHEAVTKRLKTDSSLLSKSVQLVSRREHYSGNALYTTKAQFCDSGISHDIMIRCSEDHERLKQPVLYVSIDKRTVIKVRRLQWNFRGNQTVFVDGLLVDLMWDVHDWFFNPVSGSAVFMFKTRSGGESRLWLEEKLVQKDQERVEFSLLIYASKSS</sequence>
<name>A0A803M651_CHEQI</name>
<proteinExistence type="predicted"/>
<dbReference type="Proteomes" id="UP000596660">
    <property type="component" value="Unplaced"/>
</dbReference>
<dbReference type="OrthoDB" id="678233at2759"/>
<dbReference type="KEGG" id="cqi:110699596"/>